<dbReference type="AlphaFoldDB" id="A0A163PFS3"/>
<evidence type="ECO:0000313" key="1">
    <source>
        <dbReference type="EMBL" id="KZE63460.1"/>
    </source>
</evidence>
<organism evidence="1 2">
    <name type="scientific">Fictibacillus phosphorivorans</name>
    <dbReference type="NCBI Taxonomy" id="1221500"/>
    <lineage>
        <taxon>Bacteria</taxon>
        <taxon>Bacillati</taxon>
        <taxon>Bacillota</taxon>
        <taxon>Bacilli</taxon>
        <taxon>Bacillales</taxon>
        <taxon>Fictibacillaceae</taxon>
        <taxon>Fictibacillus</taxon>
    </lineage>
</organism>
<name>A0A163PFS3_9BACL</name>
<evidence type="ECO:0000313" key="2">
    <source>
        <dbReference type="Proteomes" id="UP000076567"/>
    </source>
</evidence>
<dbReference type="Proteomes" id="UP000076567">
    <property type="component" value="Unassembled WGS sequence"/>
</dbReference>
<reference evidence="2" key="1">
    <citation type="submission" date="2016-01" db="EMBL/GenBank/DDBJ databases">
        <title>Draft genome of Chromobacterium sp. F49.</title>
        <authorList>
            <person name="Hong K.W."/>
        </authorList>
    </citation>
    <scope>NUCLEOTIDE SEQUENCE [LARGE SCALE GENOMIC DNA]</scope>
    <source>
        <strain evidence="2">P7IIIA</strain>
    </source>
</reference>
<protein>
    <submittedName>
        <fullName evidence="1">Uncharacterized protein</fullName>
    </submittedName>
</protein>
<sequence length="118" mass="13821">MIFSTASATGSGVLFLTGKRFPPLILIFQKIKTFQFTFGDKFVIIFLNYGKDVDHMKVSYEYYHRSGFKVTITDIPEELNEQGVFSLRIMHSLQKQIDEIDHMYQPKRTYRLKLEETG</sequence>
<comment type="caution">
    <text evidence="1">The sequence shown here is derived from an EMBL/GenBank/DDBJ whole genome shotgun (WGS) entry which is preliminary data.</text>
</comment>
<dbReference type="EMBL" id="LRFC01000039">
    <property type="protein sequence ID" value="KZE63460.1"/>
    <property type="molecule type" value="Genomic_DNA"/>
</dbReference>
<proteinExistence type="predicted"/>
<accession>A0A163PFS3</accession>
<keyword evidence="2" id="KW-1185">Reference proteome</keyword>
<gene>
    <name evidence="1" type="ORF">AWM68_15725</name>
</gene>